<evidence type="ECO:0000256" key="1">
    <source>
        <dbReference type="SAM" id="MobiDB-lite"/>
    </source>
</evidence>
<dbReference type="EMBL" id="JARJLG010000106">
    <property type="protein sequence ID" value="KAJ7744798.1"/>
    <property type="molecule type" value="Genomic_DNA"/>
</dbReference>
<feature type="region of interest" description="Disordered" evidence="1">
    <location>
        <begin position="447"/>
        <end position="484"/>
    </location>
</feature>
<feature type="compositionally biased region" description="Pro residues" evidence="1">
    <location>
        <begin position="463"/>
        <end position="476"/>
    </location>
</feature>
<feature type="compositionally biased region" description="Basic residues" evidence="1">
    <location>
        <begin position="610"/>
        <end position="622"/>
    </location>
</feature>
<feature type="compositionally biased region" description="Acidic residues" evidence="1">
    <location>
        <begin position="125"/>
        <end position="135"/>
    </location>
</feature>
<organism evidence="2 3">
    <name type="scientific">Mycena maculata</name>
    <dbReference type="NCBI Taxonomy" id="230809"/>
    <lineage>
        <taxon>Eukaryota</taxon>
        <taxon>Fungi</taxon>
        <taxon>Dikarya</taxon>
        <taxon>Basidiomycota</taxon>
        <taxon>Agaricomycotina</taxon>
        <taxon>Agaricomycetes</taxon>
        <taxon>Agaricomycetidae</taxon>
        <taxon>Agaricales</taxon>
        <taxon>Marasmiineae</taxon>
        <taxon>Mycenaceae</taxon>
        <taxon>Mycena</taxon>
    </lineage>
</organism>
<evidence type="ECO:0000313" key="3">
    <source>
        <dbReference type="Proteomes" id="UP001215280"/>
    </source>
</evidence>
<dbReference type="AlphaFoldDB" id="A0AAD7IJV0"/>
<sequence length="633" mass="70594">MAREKRLKPKEMFKPYDADSVPDVMPLPELAFIKSTKGQDTAVPKLNEYQRSWILDVGVRGVDLASLAGRAATEVYNRVKADAFKAKALQHTPQAEDRAEEDVILGFIATWKTKHASTKKSATVDADEAEEEDEDGRASRLRGYSHTAWRIAIQKVVSNKRNALKGKENKTAPAQRQEDHQESFREAPALAKLVGITAYSGRDKFRHDRHDEIHQYSKTLPGSTNAGGKFCKAEALLWAKEDAAVWDAEAAVQDGVDWVKRQKLVTTGFEQMVDNLHASHRFRPFVATMVMAWLNEDGKVIFETEAVPNDIVVPETFKKLNEPLVKKTLNVMYVWAEDPLKAYVATHEAPTQRVSPVFPLSMEDLDDRSHKAIVQTLTDYLVASFDAAFDSRQIPWEDIATKPEHYYDVTRFEFNFPLAEVAALSHAQVYELAGVLAAGAGTGTSGFFHAPTPSSRAGSPTRPLSPPSDTPPPRPHTPTGLGTPRLEAYLEREAEALIEREGEEAARLKREVEEEARLKREAEEAVRLKREAEEKTRRSQEGGQPGPKRGGGTKRKAEEELTREDGGAPRRTGRTRQTVEEARLEREKKITATVGKKIKPSYEYVVKSPAKSKSKAATRTKLKISQNLSHGAT</sequence>
<feature type="compositionally biased region" description="Polar residues" evidence="1">
    <location>
        <begin position="623"/>
        <end position="633"/>
    </location>
</feature>
<reference evidence="2" key="1">
    <citation type="submission" date="2023-03" db="EMBL/GenBank/DDBJ databases">
        <title>Massive genome expansion in bonnet fungi (Mycena s.s.) driven by repeated elements and novel gene families across ecological guilds.</title>
        <authorList>
            <consortium name="Lawrence Berkeley National Laboratory"/>
            <person name="Harder C.B."/>
            <person name="Miyauchi S."/>
            <person name="Viragh M."/>
            <person name="Kuo A."/>
            <person name="Thoen E."/>
            <person name="Andreopoulos B."/>
            <person name="Lu D."/>
            <person name="Skrede I."/>
            <person name="Drula E."/>
            <person name="Henrissat B."/>
            <person name="Morin E."/>
            <person name="Kohler A."/>
            <person name="Barry K."/>
            <person name="LaButti K."/>
            <person name="Morin E."/>
            <person name="Salamov A."/>
            <person name="Lipzen A."/>
            <person name="Mereny Z."/>
            <person name="Hegedus B."/>
            <person name="Baldrian P."/>
            <person name="Stursova M."/>
            <person name="Weitz H."/>
            <person name="Taylor A."/>
            <person name="Grigoriev I.V."/>
            <person name="Nagy L.G."/>
            <person name="Martin F."/>
            <person name="Kauserud H."/>
        </authorList>
    </citation>
    <scope>NUCLEOTIDE SEQUENCE</scope>
    <source>
        <strain evidence="2">CBHHK188m</strain>
    </source>
</reference>
<gene>
    <name evidence="2" type="ORF">DFH07DRAFT_963642</name>
</gene>
<dbReference type="Proteomes" id="UP001215280">
    <property type="component" value="Unassembled WGS sequence"/>
</dbReference>
<feature type="region of interest" description="Disordered" evidence="1">
    <location>
        <begin position="607"/>
        <end position="633"/>
    </location>
</feature>
<protein>
    <submittedName>
        <fullName evidence="2">Uncharacterized protein</fullName>
    </submittedName>
</protein>
<proteinExistence type="predicted"/>
<feature type="region of interest" description="Disordered" evidence="1">
    <location>
        <begin position="504"/>
        <end position="588"/>
    </location>
</feature>
<keyword evidence="3" id="KW-1185">Reference proteome</keyword>
<comment type="caution">
    <text evidence="2">The sequence shown here is derived from an EMBL/GenBank/DDBJ whole genome shotgun (WGS) entry which is preliminary data.</text>
</comment>
<accession>A0AAD7IJV0</accession>
<evidence type="ECO:0000313" key="2">
    <source>
        <dbReference type="EMBL" id="KAJ7744798.1"/>
    </source>
</evidence>
<feature type="compositionally biased region" description="Basic and acidic residues" evidence="1">
    <location>
        <begin position="577"/>
        <end position="588"/>
    </location>
</feature>
<feature type="region of interest" description="Disordered" evidence="1">
    <location>
        <begin position="118"/>
        <end position="140"/>
    </location>
</feature>
<feature type="compositionally biased region" description="Basic and acidic residues" evidence="1">
    <location>
        <begin position="555"/>
        <end position="568"/>
    </location>
</feature>
<feature type="region of interest" description="Disordered" evidence="1">
    <location>
        <begin position="162"/>
        <end position="184"/>
    </location>
</feature>
<name>A0AAD7IJV0_9AGAR</name>
<feature type="compositionally biased region" description="Basic and acidic residues" evidence="1">
    <location>
        <begin position="504"/>
        <end position="540"/>
    </location>
</feature>
<feature type="compositionally biased region" description="Basic and acidic residues" evidence="1">
    <location>
        <begin position="165"/>
        <end position="184"/>
    </location>
</feature>